<reference evidence="3" key="1">
    <citation type="journal article" date="2017" name="Nat. Ecol. Evol.">
        <title>Genome expansion and lineage-specific genetic innovations in the forest pathogenic fungi Armillaria.</title>
        <authorList>
            <person name="Sipos G."/>
            <person name="Prasanna A.N."/>
            <person name="Walter M.C."/>
            <person name="O'Connor E."/>
            <person name="Balint B."/>
            <person name="Krizsan K."/>
            <person name="Kiss B."/>
            <person name="Hess J."/>
            <person name="Varga T."/>
            <person name="Slot J."/>
            <person name="Riley R."/>
            <person name="Boka B."/>
            <person name="Rigling D."/>
            <person name="Barry K."/>
            <person name="Lee J."/>
            <person name="Mihaltcheva S."/>
            <person name="LaButti K."/>
            <person name="Lipzen A."/>
            <person name="Waldron R."/>
            <person name="Moloney N.M."/>
            <person name="Sperisen C."/>
            <person name="Kredics L."/>
            <person name="Vagvoelgyi C."/>
            <person name="Patrignani A."/>
            <person name="Fitzpatrick D."/>
            <person name="Nagy I."/>
            <person name="Doyle S."/>
            <person name="Anderson J.B."/>
            <person name="Grigoriev I.V."/>
            <person name="Gueldener U."/>
            <person name="Muensterkoetter M."/>
            <person name="Nagy L.G."/>
        </authorList>
    </citation>
    <scope>NUCLEOTIDE SEQUENCE [LARGE SCALE GENOMIC DNA]</scope>
    <source>
        <strain evidence="3">C18/9</strain>
    </source>
</reference>
<dbReference type="EMBL" id="FUEG01000019">
    <property type="protein sequence ID" value="SJL13139.1"/>
    <property type="molecule type" value="Genomic_DNA"/>
</dbReference>
<gene>
    <name evidence="2" type="ORF">ARMOST_16577</name>
</gene>
<evidence type="ECO:0000313" key="2">
    <source>
        <dbReference type="EMBL" id="SJL13139.1"/>
    </source>
</evidence>
<dbReference type="AlphaFoldDB" id="A0A284RWM9"/>
<feature type="region of interest" description="Disordered" evidence="1">
    <location>
        <begin position="43"/>
        <end position="74"/>
    </location>
</feature>
<dbReference type="Proteomes" id="UP000219338">
    <property type="component" value="Unassembled WGS sequence"/>
</dbReference>
<sequence>MLLPGGRLPDDALILSYAALADAHDNPTCLRLLCHAQTPPFHDDDDPRVPSCTQCQDPGHAEVAPQSSIGPHSHPRRLQQHWALHFAMKNPICHASTSSFMHMSYSLAHCMKDHGGGGGRDVSELAETDFRLATTPISYSHVTEKVHCIAPGARSKEFLLLTGLLHLFGIA</sequence>
<accession>A0A284RWM9</accession>
<proteinExistence type="predicted"/>
<keyword evidence="3" id="KW-1185">Reference proteome</keyword>
<name>A0A284RWM9_ARMOS</name>
<evidence type="ECO:0000313" key="3">
    <source>
        <dbReference type="Proteomes" id="UP000219338"/>
    </source>
</evidence>
<organism evidence="2 3">
    <name type="scientific">Armillaria ostoyae</name>
    <name type="common">Armillaria root rot fungus</name>
    <dbReference type="NCBI Taxonomy" id="47428"/>
    <lineage>
        <taxon>Eukaryota</taxon>
        <taxon>Fungi</taxon>
        <taxon>Dikarya</taxon>
        <taxon>Basidiomycota</taxon>
        <taxon>Agaricomycotina</taxon>
        <taxon>Agaricomycetes</taxon>
        <taxon>Agaricomycetidae</taxon>
        <taxon>Agaricales</taxon>
        <taxon>Marasmiineae</taxon>
        <taxon>Physalacriaceae</taxon>
        <taxon>Armillaria</taxon>
    </lineage>
</organism>
<evidence type="ECO:0000256" key="1">
    <source>
        <dbReference type="SAM" id="MobiDB-lite"/>
    </source>
</evidence>
<protein>
    <submittedName>
        <fullName evidence="2">Uncharacterized protein</fullName>
    </submittedName>
</protein>